<evidence type="ECO:0000313" key="2">
    <source>
        <dbReference type="EMBL" id="KAB2823705.1"/>
    </source>
</evidence>
<evidence type="ECO:0000313" key="3">
    <source>
        <dbReference type="Proteomes" id="UP000434870"/>
    </source>
</evidence>
<organism evidence="2 3">
    <name type="scientific">Aliivibrio finisterrensis</name>
    <dbReference type="NCBI Taxonomy" id="511998"/>
    <lineage>
        <taxon>Bacteria</taxon>
        <taxon>Pseudomonadati</taxon>
        <taxon>Pseudomonadota</taxon>
        <taxon>Gammaproteobacteria</taxon>
        <taxon>Vibrionales</taxon>
        <taxon>Vibrionaceae</taxon>
        <taxon>Aliivibrio</taxon>
    </lineage>
</organism>
<comment type="caution">
    <text evidence="2">The sequence shown here is derived from an EMBL/GenBank/DDBJ whole genome shotgun (WGS) entry which is preliminary data.</text>
</comment>
<keyword evidence="1" id="KW-0472">Membrane</keyword>
<dbReference type="Proteomes" id="UP000434870">
    <property type="component" value="Unassembled WGS sequence"/>
</dbReference>
<dbReference type="AlphaFoldDB" id="A0A6N6RQ76"/>
<proteinExistence type="predicted"/>
<protein>
    <submittedName>
        <fullName evidence="2">Uncharacterized protein</fullName>
    </submittedName>
</protein>
<accession>A0A6N6RQ76</accession>
<keyword evidence="1" id="KW-1133">Transmembrane helix</keyword>
<dbReference type="EMBL" id="WBVP01000018">
    <property type="protein sequence ID" value="KAB2823705.1"/>
    <property type="molecule type" value="Genomic_DNA"/>
</dbReference>
<evidence type="ECO:0000256" key="1">
    <source>
        <dbReference type="SAM" id="Phobius"/>
    </source>
</evidence>
<keyword evidence="1" id="KW-0812">Transmembrane</keyword>
<name>A0A6N6RQ76_9GAMM</name>
<feature type="transmembrane region" description="Helical" evidence="1">
    <location>
        <begin position="12"/>
        <end position="29"/>
    </location>
</feature>
<reference evidence="2 3" key="1">
    <citation type="submission" date="2019-09" db="EMBL/GenBank/DDBJ databases">
        <title>Genome of Aliivibrio finisterrensis LMG 23869 (type strain).</title>
        <authorList>
            <person name="Bowman J.P."/>
        </authorList>
    </citation>
    <scope>NUCLEOTIDE SEQUENCE [LARGE SCALE GENOMIC DNA]</scope>
    <source>
        <strain evidence="2 3">LMG 23869</strain>
    </source>
</reference>
<sequence>MKTYKTTQFEYFLFRITSFVTGLLAKVITDKFGDYLLAVKSNQGKLRKAVEKAFSKERANLADTAAFEEGHGPG</sequence>
<gene>
    <name evidence="2" type="ORF">F8B77_14415</name>
</gene>